<dbReference type="Gene3D" id="3.30.450.40">
    <property type="match status" value="1"/>
</dbReference>
<dbReference type="CDD" id="cd00130">
    <property type="entry name" value="PAS"/>
    <property type="match status" value="3"/>
</dbReference>
<dbReference type="SUPFAM" id="SSF55785">
    <property type="entry name" value="PYP-like sensor domain (PAS domain)"/>
    <property type="match status" value="3"/>
</dbReference>
<dbReference type="SUPFAM" id="SSF141868">
    <property type="entry name" value="EAL domain-like"/>
    <property type="match status" value="1"/>
</dbReference>
<dbReference type="InterPro" id="IPR000160">
    <property type="entry name" value="GGDEF_dom"/>
</dbReference>
<dbReference type="KEGG" id="lfc:LFE_1170"/>
<feature type="domain" description="GGDEF" evidence="4">
    <location>
        <begin position="605"/>
        <end position="738"/>
    </location>
</feature>
<evidence type="ECO:0000259" key="3">
    <source>
        <dbReference type="PROSITE" id="PS50883"/>
    </source>
</evidence>
<proteinExistence type="predicted"/>
<dbReference type="PROSITE" id="PS50112">
    <property type="entry name" value="PAS"/>
    <property type="match status" value="1"/>
</dbReference>
<dbReference type="PROSITE" id="PS50113">
    <property type="entry name" value="PAC"/>
    <property type="match status" value="1"/>
</dbReference>
<dbReference type="PROSITE" id="PS50883">
    <property type="entry name" value="EAL"/>
    <property type="match status" value="1"/>
</dbReference>
<dbReference type="InterPro" id="IPR000014">
    <property type="entry name" value="PAS"/>
</dbReference>
<dbReference type="InterPro" id="IPR043128">
    <property type="entry name" value="Rev_trsase/Diguanyl_cyclase"/>
</dbReference>
<dbReference type="Pfam" id="PF00990">
    <property type="entry name" value="GGDEF"/>
    <property type="match status" value="1"/>
</dbReference>
<dbReference type="SMART" id="SM00086">
    <property type="entry name" value="PAC"/>
    <property type="match status" value="1"/>
</dbReference>
<dbReference type="RefSeq" id="WP_014449351.1">
    <property type="nucleotide sequence ID" value="NC_017094.1"/>
</dbReference>
<dbReference type="SMART" id="SM00091">
    <property type="entry name" value="PAS"/>
    <property type="match status" value="3"/>
</dbReference>
<dbReference type="PANTHER" id="PTHR44757:SF2">
    <property type="entry name" value="BIOFILM ARCHITECTURE MAINTENANCE PROTEIN MBAA"/>
    <property type="match status" value="1"/>
</dbReference>
<evidence type="ECO:0000259" key="1">
    <source>
        <dbReference type="PROSITE" id="PS50112"/>
    </source>
</evidence>
<dbReference type="AlphaFoldDB" id="I0INL2"/>
<dbReference type="InterPro" id="IPR001610">
    <property type="entry name" value="PAC"/>
</dbReference>
<dbReference type="STRING" id="1162668.LFE_1170"/>
<dbReference type="NCBIfam" id="TIGR00229">
    <property type="entry name" value="sensory_box"/>
    <property type="match status" value="2"/>
</dbReference>
<accession>I0INL2</accession>
<dbReference type="SUPFAM" id="SSF55781">
    <property type="entry name" value="GAF domain-like"/>
    <property type="match status" value="1"/>
</dbReference>
<evidence type="ECO:0000259" key="4">
    <source>
        <dbReference type="PROSITE" id="PS50887"/>
    </source>
</evidence>
<dbReference type="SMART" id="SM00052">
    <property type="entry name" value="EAL"/>
    <property type="match status" value="1"/>
</dbReference>
<dbReference type="Pfam" id="PF00563">
    <property type="entry name" value="EAL"/>
    <property type="match status" value="1"/>
</dbReference>
<feature type="domain" description="EAL" evidence="3">
    <location>
        <begin position="747"/>
        <end position="1003"/>
    </location>
</feature>
<reference evidence="6" key="2">
    <citation type="submission" date="2012-03" db="EMBL/GenBank/DDBJ databases">
        <title>The complete genome sequence of the pioneer microbe on fresh volcanic deposit, Leptospirillum ferrooxidans strain C2-3.</title>
        <authorList>
            <person name="Fujimura R."/>
            <person name="Sato Y."/>
            <person name="Nishizawa T."/>
            <person name="Nanba K."/>
            <person name="Oshima K."/>
            <person name="Hattori M."/>
            <person name="Kamijo T."/>
            <person name="Ohta H."/>
        </authorList>
    </citation>
    <scope>NUCLEOTIDE SEQUENCE [LARGE SCALE GENOMIC DNA]</scope>
    <source>
        <strain evidence="6">C2-3</strain>
    </source>
</reference>
<dbReference type="SUPFAM" id="SSF55073">
    <property type="entry name" value="Nucleotide cyclase"/>
    <property type="match status" value="1"/>
</dbReference>
<dbReference type="HOGENOM" id="CLU_000445_70_34_0"/>
<feature type="domain" description="PAC" evidence="2">
    <location>
        <begin position="519"/>
        <end position="573"/>
    </location>
</feature>
<reference evidence="5 6" key="1">
    <citation type="journal article" date="2012" name="J. Bacteriol.">
        <title>Complete Genome Sequence of Leptospirillum ferrooxidans Strain C2-3, Isolated from a Fresh Volcanic Ash Deposit on the Island of Miyake, Japan.</title>
        <authorList>
            <person name="Fujimura R."/>
            <person name="Sato Y."/>
            <person name="Nishizawa T."/>
            <person name="Oshima K."/>
            <person name="Kim S.-W."/>
            <person name="Hattori M."/>
            <person name="Kamijo T."/>
            <person name="Ohta H."/>
        </authorList>
    </citation>
    <scope>NUCLEOTIDE SEQUENCE [LARGE SCALE GENOMIC DNA]</scope>
    <source>
        <strain evidence="5 6">C2-3</strain>
    </source>
</reference>
<dbReference type="CDD" id="cd01948">
    <property type="entry name" value="EAL"/>
    <property type="match status" value="1"/>
</dbReference>
<dbReference type="InterPro" id="IPR029787">
    <property type="entry name" value="Nucleotide_cyclase"/>
</dbReference>
<dbReference type="InterPro" id="IPR000700">
    <property type="entry name" value="PAS-assoc_C"/>
</dbReference>
<dbReference type="Proteomes" id="UP000007382">
    <property type="component" value="Chromosome"/>
</dbReference>
<dbReference type="eggNOG" id="COG5001">
    <property type="taxonomic scope" value="Bacteria"/>
</dbReference>
<dbReference type="PROSITE" id="PS50887">
    <property type="entry name" value="GGDEF"/>
    <property type="match status" value="1"/>
</dbReference>
<feature type="domain" description="PAS" evidence="1">
    <location>
        <begin position="454"/>
        <end position="494"/>
    </location>
</feature>
<dbReference type="Pfam" id="PF01590">
    <property type="entry name" value="GAF"/>
    <property type="match status" value="1"/>
</dbReference>
<dbReference type="InterPro" id="IPR052155">
    <property type="entry name" value="Biofilm_reg_signaling"/>
</dbReference>
<dbReference type="InterPro" id="IPR029016">
    <property type="entry name" value="GAF-like_dom_sf"/>
</dbReference>
<dbReference type="Gene3D" id="3.20.20.450">
    <property type="entry name" value="EAL domain"/>
    <property type="match status" value="1"/>
</dbReference>
<dbReference type="InterPro" id="IPR035965">
    <property type="entry name" value="PAS-like_dom_sf"/>
</dbReference>
<dbReference type="EMBL" id="AP012342">
    <property type="protein sequence ID" value="BAM06861.1"/>
    <property type="molecule type" value="Genomic_DNA"/>
</dbReference>
<dbReference type="Gene3D" id="3.30.70.270">
    <property type="match status" value="1"/>
</dbReference>
<dbReference type="InterPro" id="IPR013656">
    <property type="entry name" value="PAS_4"/>
</dbReference>
<dbReference type="InterPro" id="IPR003018">
    <property type="entry name" value="GAF"/>
</dbReference>
<dbReference type="OrthoDB" id="9759607at2"/>
<dbReference type="PATRIC" id="fig|1162668.3.peg.1361"/>
<organism evidence="5 6">
    <name type="scientific">Leptospirillum ferrooxidans (strain C2-3)</name>
    <dbReference type="NCBI Taxonomy" id="1162668"/>
    <lineage>
        <taxon>Bacteria</taxon>
        <taxon>Pseudomonadati</taxon>
        <taxon>Nitrospirota</taxon>
        <taxon>Nitrospiria</taxon>
        <taxon>Nitrospirales</taxon>
        <taxon>Nitrospiraceae</taxon>
        <taxon>Leptospirillum</taxon>
    </lineage>
</organism>
<dbReference type="InterPro" id="IPR035919">
    <property type="entry name" value="EAL_sf"/>
</dbReference>
<dbReference type="SMART" id="SM00267">
    <property type="entry name" value="GGDEF"/>
    <property type="match status" value="1"/>
</dbReference>
<dbReference type="Pfam" id="PF13426">
    <property type="entry name" value="PAS_9"/>
    <property type="match status" value="2"/>
</dbReference>
<gene>
    <name evidence="5" type="ordered locus">LFE_1170</name>
</gene>
<dbReference type="Gene3D" id="3.30.450.20">
    <property type="entry name" value="PAS domain"/>
    <property type="match status" value="3"/>
</dbReference>
<dbReference type="Pfam" id="PF08448">
    <property type="entry name" value="PAS_4"/>
    <property type="match status" value="1"/>
</dbReference>
<keyword evidence="6" id="KW-1185">Reference proteome</keyword>
<evidence type="ECO:0000313" key="6">
    <source>
        <dbReference type="Proteomes" id="UP000007382"/>
    </source>
</evidence>
<dbReference type="InterPro" id="IPR001633">
    <property type="entry name" value="EAL_dom"/>
</dbReference>
<dbReference type="PANTHER" id="PTHR44757">
    <property type="entry name" value="DIGUANYLATE CYCLASE DGCP"/>
    <property type="match status" value="1"/>
</dbReference>
<name>I0INL2_LEPFC</name>
<dbReference type="CDD" id="cd01949">
    <property type="entry name" value="GGDEF"/>
    <property type="match status" value="1"/>
</dbReference>
<evidence type="ECO:0000259" key="2">
    <source>
        <dbReference type="PROSITE" id="PS50113"/>
    </source>
</evidence>
<evidence type="ECO:0000313" key="5">
    <source>
        <dbReference type="EMBL" id="BAM06861.1"/>
    </source>
</evidence>
<sequence length="1006" mass="115206">MILKKHTKKHTKKLRKKERPSSIEKSFFDLLSIHLKDLVFLKDGEGRWTFANDEALAFLGLSTSDWKEKTDLQIIDLFPNTQKELMHFCQSDQKAWEKGSRLDLIERLTDSRTGKIHVFSVMRIPVFIGKGKKDHLLVIARDITGVVDEKEVILREREWYQTLFSMVGEPLFLSSINADGTLSTILEANSRAELVYGYPSSEFKSLRMLDLMSPAQREECLREVFPNLLAKGQHDYESVHLSKEGREILVDVSARILEKDGERFLLTLIRDKTLKRREKLIERMLSDAERKVLMGENLQKVLDDLCEALVFFFPFMYLGILKKEPEGATELVAGDVKGKIRYENNTPARWDHSPQGMGVSGHAIREGRTHMISIADSKYPDVFKKEMESVGIRFIWSIPLRQKNGEVMGTITSGSRYMFGPAPEELSILEKYSDRIALLFDLAEEQKEVRFGYEALQAVGEAISMVDRKGAIRWVNHAFLQLTGYSREECIGHNHRILKSGHHGKEFYEDLWGTIFSGNVFECEVINRRKDGSEFVAAQTISPLVAEDGRINRFISVQRDITHKKENELRIWRMANYDPLTGLANRNLLRERVTRDIESSLRKNRVVNLLFLDLDHFKHVNDTLGHEIGDMLLKLVAERLLRSGRESDTIARLGGDEFVYVQPDSRSREEAIALGERILDLFRDPFQLSDQSIHIDVSIGAVSCPEDGEDLDGLLRKSDIALYKAKNRGGGRVEYFELFREDLSADRIALIESVRSGLENGEFVLFYQPVFLLSDTRMVGVESLIRWRRQPFDIVLPCDFITLFEETGMIHALGERIIREGILQAKSWKKSGWDSSFRIAINISPVQLLNPDFLDMVVRILDENSVSAGEIGLEFEVTESRPIQSENALNTLVRLRELGIRISIDDFGTGYSSISLLRGFPVDTLKIDQSFIRDIRHDRNARSMIRAIVTMAKSLGLSLVAEGVEFEEERIFLQEIGCDLFQGFLWGHPLPPEEVIEFYRSTLEKS</sequence>
<protein>
    <submittedName>
        <fullName evidence="5">Putative diguanylate cyclase/phosphodiesterase with PAS/PAC and GAF sensor(S)</fullName>
    </submittedName>
</protein>
<dbReference type="NCBIfam" id="TIGR00254">
    <property type="entry name" value="GGDEF"/>
    <property type="match status" value="1"/>
</dbReference>